<accession>A0ABS9X511</accession>
<dbReference type="EC" id="2.7.13.3" evidence="2"/>
<evidence type="ECO:0000256" key="4">
    <source>
        <dbReference type="ARBA" id="ARBA00022741"/>
    </source>
</evidence>
<evidence type="ECO:0000256" key="6">
    <source>
        <dbReference type="ARBA" id="ARBA00022840"/>
    </source>
</evidence>
<evidence type="ECO:0000256" key="7">
    <source>
        <dbReference type="ARBA" id="ARBA00023012"/>
    </source>
</evidence>
<dbReference type="PANTHER" id="PTHR42878:SF7">
    <property type="entry name" value="SENSOR HISTIDINE KINASE GLRK"/>
    <property type="match status" value="1"/>
</dbReference>
<evidence type="ECO:0000256" key="2">
    <source>
        <dbReference type="ARBA" id="ARBA00012438"/>
    </source>
</evidence>
<gene>
    <name evidence="9" type="ORF">L3081_20370</name>
</gene>
<dbReference type="GO" id="GO:0016301">
    <property type="term" value="F:kinase activity"/>
    <property type="evidence" value="ECO:0007669"/>
    <property type="project" value="UniProtKB-KW"/>
</dbReference>
<dbReference type="PANTHER" id="PTHR42878">
    <property type="entry name" value="TWO-COMPONENT HISTIDINE KINASE"/>
    <property type="match status" value="1"/>
</dbReference>
<keyword evidence="7" id="KW-0902">Two-component regulatory system</keyword>
<proteinExistence type="predicted"/>
<evidence type="ECO:0000259" key="8">
    <source>
        <dbReference type="PROSITE" id="PS50109"/>
    </source>
</evidence>
<keyword evidence="6" id="KW-0067">ATP-binding</keyword>
<name>A0ABS9X511_9GAMM</name>
<evidence type="ECO:0000313" key="9">
    <source>
        <dbReference type="EMBL" id="MCI2285306.1"/>
    </source>
</evidence>
<dbReference type="PROSITE" id="PS50109">
    <property type="entry name" value="HIS_KIN"/>
    <property type="match status" value="1"/>
</dbReference>
<evidence type="ECO:0000256" key="1">
    <source>
        <dbReference type="ARBA" id="ARBA00000085"/>
    </source>
</evidence>
<dbReference type="InterPro" id="IPR050351">
    <property type="entry name" value="BphY/WalK/GraS-like"/>
</dbReference>
<evidence type="ECO:0000256" key="5">
    <source>
        <dbReference type="ARBA" id="ARBA00022777"/>
    </source>
</evidence>
<keyword evidence="5 9" id="KW-0418">Kinase</keyword>
<comment type="caution">
    <text evidence="9">The sequence shown here is derived from an EMBL/GenBank/DDBJ whole genome shotgun (WGS) entry which is preliminary data.</text>
</comment>
<organism evidence="9 10">
    <name type="scientific">Colwellia maritima</name>
    <dbReference type="NCBI Taxonomy" id="2912588"/>
    <lineage>
        <taxon>Bacteria</taxon>
        <taxon>Pseudomonadati</taxon>
        <taxon>Pseudomonadota</taxon>
        <taxon>Gammaproteobacteria</taxon>
        <taxon>Alteromonadales</taxon>
        <taxon>Colwelliaceae</taxon>
        <taxon>Colwellia</taxon>
    </lineage>
</organism>
<evidence type="ECO:0000256" key="3">
    <source>
        <dbReference type="ARBA" id="ARBA00022679"/>
    </source>
</evidence>
<feature type="domain" description="Histidine kinase" evidence="8">
    <location>
        <begin position="1"/>
        <end position="199"/>
    </location>
</feature>
<keyword evidence="10" id="KW-1185">Reference proteome</keyword>
<protein>
    <recommendedName>
        <fullName evidence="2">histidine kinase</fullName>
        <ecNumber evidence="2">2.7.13.3</ecNumber>
    </recommendedName>
</protein>
<dbReference type="EMBL" id="JAKKSL010000004">
    <property type="protein sequence ID" value="MCI2285306.1"/>
    <property type="molecule type" value="Genomic_DNA"/>
</dbReference>
<sequence length="200" mass="22952">MRKLVNWIKEDCIDILPESSLKHIALLENRSDRMSNLLNDLLDYARIERFDYKAETLHLAASTKEVFSLLDHDDNVTLTVLDDVELEFPRIPFEMIMRNLISNAIKHHDKAIIKINVSYVQENNMHKISIEDNGPGIPPELFNKAIEMFQTLKPRDKVEGSGMGLALVNKIILHYEGKMNIESDGICGTRINIMLPLQIK</sequence>
<evidence type="ECO:0000313" key="10">
    <source>
        <dbReference type="Proteomes" id="UP001139646"/>
    </source>
</evidence>
<dbReference type="InterPro" id="IPR005467">
    <property type="entry name" value="His_kinase_dom"/>
</dbReference>
<reference evidence="9" key="1">
    <citation type="submission" date="2022-01" db="EMBL/GenBank/DDBJ databases">
        <title>Colwellia maritima, isolated from seawater.</title>
        <authorList>
            <person name="Kristyanto S."/>
            <person name="Jung J."/>
            <person name="Jeon C.O."/>
        </authorList>
    </citation>
    <scope>NUCLEOTIDE SEQUENCE</scope>
    <source>
        <strain evidence="9">MSW7</strain>
    </source>
</reference>
<keyword evidence="3" id="KW-0808">Transferase</keyword>
<dbReference type="InterPro" id="IPR003594">
    <property type="entry name" value="HATPase_dom"/>
</dbReference>
<dbReference type="Proteomes" id="UP001139646">
    <property type="component" value="Unassembled WGS sequence"/>
</dbReference>
<dbReference type="Pfam" id="PF02518">
    <property type="entry name" value="HATPase_c"/>
    <property type="match status" value="1"/>
</dbReference>
<keyword evidence="4" id="KW-0547">Nucleotide-binding</keyword>
<comment type="catalytic activity">
    <reaction evidence="1">
        <text>ATP + protein L-histidine = ADP + protein N-phospho-L-histidine.</text>
        <dbReference type="EC" id="2.7.13.3"/>
    </reaction>
</comment>
<dbReference type="SMART" id="SM00387">
    <property type="entry name" value="HATPase_c"/>
    <property type="match status" value="1"/>
</dbReference>